<evidence type="ECO:0000313" key="6">
    <source>
        <dbReference type="Proteomes" id="UP000286931"/>
    </source>
</evidence>
<dbReference type="InterPro" id="IPR025141">
    <property type="entry name" value="DUF4082"/>
</dbReference>
<dbReference type="Pfam" id="PF13313">
    <property type="entry name" value="DUF4082"/>
    <property type="match status" value="1"/>
</dbReference>
<sequence>MNIPWPRLRTATIPIVLALLFALLAAAPGTSRAAVDPQGVGVEADPLPPVSCPCALWTSSDEPVSGADQDTVATEVGVKFRVDRPGFLVGIRFWKVYPNTGRHTGTLWSETGQRLASVQFTDESETGWQQANFTALPALAANTTYVVSYQASNGGYSADQGGLTTAHSRGPLTAPASADIGGNGVYAYGTGFPNSTWNDTNYWVTPVFNTTNDSGPAPEIFEQSPKPGEVSVPVDTNLSAAFDREVRYSTIRWHLFKGEAGDISGATSYDGASRTVRFNPTADLAAGYVYQVRLSADSIDGTPMPTKSWYFTTAGGPQ</sequence>
<gene>
    <name evidence="5" type="ORF">EHYA_05505</name>
</gene>
<dbReference type="OrthoDB" id="505641at2"/>
<proteinExistence type="predicted"/>
<name>A0A401YTA6_9ACTN</name>
<evidence type="ECO:0008006" key="7">
    <source>
        <dbReference type="Google" id="ProtNLM"/>
    </source>
</evidence>
<organism evidence="5 6">
    <name type="scientific">Embleya hyalina</name>
    <dbReference type="NCBI Taxonomy" id="516124"/>
    <lineage>
        <taxon>Bacteria</taxon>
        <taxon>Bacillati</taxon>
        <taxon>Actinomycetota</taxon>
        <taxon>Actinomycetes</taxon>
        <taxon>Kitasatosporales</taxon>
        <taxon>Streptomycetaceae</taxon>
        <taxon>Embleya</taxon>
    </lineage>
</organism>
<dbReference type="AlphaFoldDB" id="A0A401YTA6"/>
<feature type="domain" description="DUF4082" evidence="4">
    <location>
        <begin position="62"/>
        <end position="204"/>
    </location>
</feature>
<feature type="chain" id="PRO_5019019610" description="DUF4082 domain-containing protein" evidence="2">
    <location>
        <begin position="34"/>
        <end position="318"/>
    </location>
</feature>
<comment type="caution">
    <text evidence="5">The sequence shown here is derived from an EMBL/GenBank/DDBJ whole genome shotgun (WGS) entry which is preliminary data.</text>
</comment>
<feature type="signal peptide" evidence="2">
    <location>
        <begin position="1"/>
        <end position="33"/>
    </location>
</feature>
<evidence type="ECO:0000259" key="3">
    <source>
        <dbReference type="Pfam" id="PF13205"/>
    </source>
</evidence>
<accession>A0A401YTA6</accession>
<dbReference type="RefSeq" id="WP_126639756.1">
    <property type="nucleotide sequence ID" value="NZ_BIFH01000025.1"/>
</dbReference>
<evidence type="ECO:0000256" key="1">
    <source>
        <dbReference type="ARBA" id="ARBA00022729"/>
    </source>
</evidence>
<evidence type="ECO:0000256" key="2">
    <source>
        <dbReference type="SAM" id="SignalP"/>
    </source>
</evidence>
<keyword evidence="6" id="KW-1185">Reference proteome</keyword>
<dbReference type="EMBL" id="BIFH01000025">
    <property type="protein sequence ID" value="GCD97809.1"/>
    <property type="molecule type" value="Genomic_DNA"/>
</dbReference>
<feature type="domain" description="SbsA Ig-like" evidence="3">
    <location>
        <begin position="217"/>
        <end position="313"/>
    </location>
</feature>
<evidence type="ECO:0000313" key="5">
    <source>
        <dbReference type="EMBL" id="GCD97809.1"/>
    </source>
</evidence>
<protein>
    <recommendedName>
        <fullName evidence="7">DUF4082 domain-containing protein</fullName>
    </recommendedName>
</protein>
<keyword evidence="1 2" id="KW-0732">Signal</keyword>
<evidence type="ECO:0000259" key="4">
    <source>
        <dbReference type="Pfam" id="PF13313"/>
    </source>
</evidence>
<dbReference type="Pfam" id="PF13205">
    <property type="entry name" value="Big_5"/>
    <property type="match status" value="1"/>
</dbReference>
<dbReference type="Proteomes" id="UP000286931">
    <property type="component" value="Unassembled WGS sequence"/>
</dbReference>
<reference evidence="5 6" key="1">
    <citation type="submission" date="2018-12" db="EMBL/GenBank/DDBJ databases">
        <title>Draft genome sequence of Embleya hyalina NBRC 13850T.</title>
        <authorList>
            <person name="Komaki H."/>
            <person name="Hosoyama A."/>
            <person name="Kimura A."/>
            <person name="Ichikawa N."/>
            <person name="Tamura T."/>
        </authorList>
    </citation>
    <scope>NUCLEOTIDE SEQUENCE [LARGE SCALE GENOMIC DNA]</scope>
    <source>
        <strain evidence="5 6">NBRC 13850</strain>
    </source>
</reference>
<dbReference type="InterPro" id="IPR032812">
    <property type="entry name" value="SbsA_Ig"/>
</dbReference>